<dbReference type="InterPro" id="IPR045081">
    <property type="entry name" value="AN32"/>
</dbReference>
<evidence type="ECO:0000313" key="4">
    <source>
        <dbReference type="EMBL" id="EJW86725.1"/>
    </source>
</evidence>
<dbReference type="Proteomes" id="UP000004810">
    <property type="component" value="Unassembled WGS sequence"/>
</dbReference>
<dbReference type="EMBL" id="ADBV01000627">
    <property type="protein sequence ID" value="EJW86725.1"/>
    <property type="molecule type" value="Genomic_DNA"/>
</dbReference>
<evidence type="ECO:0000256" key="2">
    <source>
        <dbReference type="ARBA" id="ARBA00022737"/>
    </source>
</evidence>
<dbReference type="PANTHER" id="PTHR11375:SF0">
    <property type="entry name" value="ACIDIC LEUCINE-RICH NUCLEAR PHOSPHOPROTEIN 32 FAMILY MEMBER A"/>
    <property type="match status" value="1"/>
</dbReference>
<proteinExistence type="inferred from homology"/>
<comment type="similarity">
    <text evidence="3">Belongs to the ANP32 family.</text>
</comment>
<name>J9BHC4_WUCBA</name>
<evidence type="ECO:0000313" key="5">
    <source>
        <dbReference type="Proteomes" id="UP000004810"/>
    </source>
</evidence>
<dbReference type="InterPro" id="IPR032675">
    <property type="entry name" value="LRR_dom_sf"/>
</dbReference>
<dbReference type="AlphaFoldDB" id="J9BHC4"/>
<evidence type="ECO:0000256" key="3">
    <source>
        <dbReference type="ARBA" id="ARBA00025777"/>
    </source>
</evidence>
<accession>J9BHC4</accession>
<feature type="non-terminal residue" evidence="4">
    <location>
        <position position="54"/>
    </location>
</feature>
<sequence length="54" mass="6011">MDKRIELELRGRDPSEVTELNLDNCRATAVSGLTEDFKSLETLSMINVGLTSLK</sequence>
<comment type="caution">
    <text evidence="4">The sequence shown here is derived from an EMBL/GenBank/DDBJ whole genome shotgun (WGS) entry which is preliminary data.</text>
</comment>
<protein>
    <submittedName>
        <fullName evidence="4">Uncharacterized protein</fullName>
    </submittedName>
</protein>
<keyword evidence="1" id="KW-0433">Leucine-rich repeat</keyword>
<reference evidence="5" key="1">
    <citation type="submission" date="2012-08" db="EMBL/GenBank/DDBJ databases">
        <title>The Genome Sequence of Wuchereria bancrofti.</title>
        <authorList>
            <person name="Nutman T.B."/>
            <person name="Fink D.L."/>
            <person name="Russ C."/>
            <person name="Young S."/>
            <person name="Zeng Q."/>
            <person name="Koehrsen M."/>
            <person name="Alvarado L."/>
            <person name="Berlin A."/>
            <person name="Chapman S.B."/>
            <person name="Chen Z."/>
            <person name="Freedman E."/>
            <person name="Gellesch M."/>
            <person name="Goldberg J."/>
            <person name="Griggs A."/>
            <person name="Gujja S."/>
            <person name="Heilman E.R."/>
            <person name="Heiman D."/>
            <person name="Hepburn T."/>
            <person name="Howarth C."/>
            <person name="Jen D."/>
            <person name="Larson L."/>
            <person name="Lewis B."/>
            <person name="Mehta T."/>
            <person name="Park D."/>
            <person name="Pearson M."/>
            <person name="Roberts A."/>
            <person name="Saif S."/>
            <person name="Shea T."/>
            <person name="Shenoy N."/>
            <person name="Sisk P."/>
            <person name="Stolte C."/>
            <person name="Sykes S."/>
            <person name="Walk T."/>
            <person name="White J."/>
            <person name="Yandava C."/>
            <person name="Haas B."/>
            <person name="Henn M.R."/>
            <person name="Nusbaum C."/>
            <person name="Birren B."/>
        </authorList>
    </citation>
    <scope>NUCLEOTIDE SEQUENCE [LARGE SCALE GENOMIC DNA]</scope>
    <source>
        <strain evidence="5">NA</strain>
    </source>
</reference>
<gene>
    <name evidence="4" type="ORF">WUBG_02369</name>
</gene>
<organism evidence="4 5">
    <name type="scientific">Wuchereria bancrofti</name>
    <dbReference type="NCBI Taxonomy" id="6293"/>
    <lineage>
        <taxon>Eukaryota</taxon>
        <taxon>Metazoa</taxon>
        <taxon>Ecdysozoa</taxon>
        <taxon>Nematoda</taxon>
        <taxon>Chromadorea</taxon>
        <taxon>Rhabditida</taxon>
        <taxon>Spirurina</taxon>
        <taxon>Spiruromorpha</taxon>
        <taxon>Filarioidea</taxon>
        <taxon>Onchocercidae</taxon>
        <taxon>Wuchereria</taxon>
    </lineage>
</organism>
<dbReference type="GO" id="GO:0005634">
    <property type="term" value="C:nucleus"/>
    <property type="evidence" value="ECO:0007669"/>
    <property type="project" value="TreeGrafter"/>
</dbReference>
<keyword evidence="2" id="KW-0677">Repeat</keyword>
<dbReference type="Gene3D" id="3.80.10.10">
    <property type="entry name" value="Ribonuclease Inhibitor"/>
    <property type="match status" value="1"/>
</dbReference>
<dbReference type="GO" id="GO:0042393">
    <property type="term" value="F:histone binding"/>
    <property type="evidence" value="ECO:0007669"/>
    <property type="project" value="TreeGrafter"/>
</dbReference>
<evidence type="ECO:0000256" key="1">
    <source>
        <dbReference type="ARBA" id="ARBA00022614"/>
    </source>
</evidence>
<dbReference type="PANTHER" id="PTHR11375">
    <property type="entry name" value="ACIDIC LEUCINE-RICH NUCLEAR PHOSPHOPROTEIN 32"/>
    <property type="match status" value="1"/>
</dbReference>